<proteinExistence type="predicted"/>
<dbReference type="OrthoDB" id="8481879at2"/>
<protein>
    <submittedName>
        <fullName evidence="1">Uncharacterized protein</fullName>
    </submittedName>
</protein>
<organism evidence="1 2">
    <name type="scientific">Asticcacaulis benevestitus DSM 16100 = ATCC BAA-896</name>
    <dbReference type="NCBI Taxonomy" id="1121022"/>
    <lineage>
        <taxon>Bacteria</taxon>
        <taxon>Pseudomonadati</taxon>
        <taxon>Pseudomonadota</taxon>
        <taxon>Alphaproteobacteria</taxon>
        <taxon>Caulobacterales</taxon>
        <taxon>Caulobacteraceae</taxon>
        <taxon>Asticcacaulis</taxon>
    </lineage>
</organism>
<dbReference type="PATRIC" id="fig|1121022.4.peg.2470"/>
<dbReference type="EMBL" id="AWGB01000023">
    <property type="protein sequence ID" value="ESQ90473.1"/>
    <property type="molecule type" value="Genomic_DNA"/>
</dbReference>
<reference evidence="1 2" key="1">
    <citation type="journal article" date="2014" name="Nature">
        <title>Sequential evolution of bacterial morphology by co-option of a developmental regulator.</title>
        <authorList>
            <person name="Jiang C."/>
            <person name="Brown P.J."/>
            <person name="Ducret A."/>
            <person name="Brun Y.V."/>
        </authorList>
    </citation>
    <scope>NUCLEOTIDE SEQUENCE [LARGE SCALE GENOMIC DNA]</scope>
    <source>
        <strain evidence="1 2">DSM 16100</strain>
    </source>
</reference>
<comment type="caution">
    <text evidence="1">The sequence shown here is derived from an EMBL/GenBank/DDBJ whole genome shotgun (WGS) entry which is preliminary data.</text>
</comment>
<dbReference type="RefSeq" id="WP_018082751.1">
    <property type="nucleotide sequence ID" value="NZ_AQWM01000018.1"/>
</dbReference>
<sequence>MTIKSLTAEERDIILRSLSATFEYFDFDFQTRLSVDEDAVRGVISGWPNVDDSDDDGEPALVINNSLNDLLYGVGVKDEDFIRLTGVGRAEILRVYRKWAVERGWKSTGGH</sequence>
<dbReference type="Proteomes" id="UP000017837">
    <property type="component" value="Unassembled WGS sequence"/>
</dbReference>
<dbReference type="AlphaFoldDB" id="V4RGJ3"/>
<gene>
    <name evidence="1" type="ORF">ABENE_12180</name>
</gene>
<evidence type="ECO:0000313" key="1">
    <source>
        <dbReference type="EMBL" id="ESQ90473.1"/>
    </source>
</evidence>
<evidence type="ECO:0000313" key="2">
    <source>
        <dbReference type="Proteomes" id="UP000017837"/>
    </source>
</evidence>
<keyword evidence="2" id="KW-1185">Reference proteome</keyword>
<name>V4RGJ3_9CAUL</name>
<accession>V4RGJ3</accession>